<reference evidence="1 2" key="1">
    <citation type="journal article" date="2019" name="Int. J. Syst. Evol. Microbiol.">
        <title>The Global Catalogue of Microorganisms (GCM) 10K type strain sequencing project: providing services to taxonomists for standard genome sequencing and annotation.</title>
        <authorList>
            <consortium name="The Broad Institute Genomics Platform"/>
            <consortium name="The Broad Institute Genome Sequencing Center for Infectious Disease"/>
            <person name="Wu L."/>
            <person name="Ma J."/>
        </authorList>
    </citation>
    <scope>NUCLEOTIDE SEQUENCE [LARGE SCALE GENOMIC DNA]</scope>
    <source>
        <strain evidence="1 2">XZGYJ-43</strain>
    </source>
</reference>
<comment type="caution">
    <text evidence="1">The sequence shown here is derived from an EMBL/GenBank/DDBJ whole genome shotgun (WGS) entry which is preliminary data.</text>
</comment>
<dbReference type="EMBL" id="JBHTAR010000011">
    <property type="protein sequence ID" value="MFC7199105.1"/>
    <property type="molecule type" value="Genomic_DNA"/>
</dbReference>
<gene>
    <name evidence="1" type="ORF">ACFQJ9_06700</name>
</gene>
<proteinExistence type="predicted"/>
<organism evidence="1 2">
    <name type="scientific">Halospeciosus flavus</name>
    <dbReference type="NCBI Taxonomy" id="3032283"/>
    <lineage>
        <taxon>Archaea</taxon>
        <taxon>Methanobacteriati</taxon>
        <taxon>Methanobacteriota</taxon>
        <taxon>Stenosarchaea group</taxon>
        <taxon>Halobacteria</taxon>
        <taxon>Halobacteriales</taxon>
        <taxon>Halobacteriaceae</taxon>
        <taxon>Halospeciosus</taxon>
    </lineage>
</organism>
<keyword evidence="2" id="KW-1185">Reference proteome</keyword>
<sequence length="187" mass="20457">MSSSGYPTADYFSFSVLVLRQFDGSRPARIRVRLENSGPEPFHYEYGPVMPFTRHHEHRDWGDVRAVVVPESDTDSLLPDVEVAADANPAGTPHETVDPEREEVPMGLGADVYPGDQIEQTYEVYAYPDDDATLPDGSYRFEGDHPVHRGTAINHGYGGTLSLAFTLDVDGGVLTAESADEAVEASE</sequence>
<protein>
    <submittedName>
        <fullName evidence="1">Uncharacterized protein</fullName>
    </submittedName>
</protein>
<accession>A0ABD5Z276</accession>
<dbReference type="Proteomes" id="UP001596447">
    <property type="component" value="Unassembled WGS sequence"/>
</dbReference>
<dbReference type="AlphaFoldDB" id="A0ABD5Z276"/>
<name>A0ABD5Z276_9EURY</name>
<evidence type="ECO:0000313" key="2">
    <source>
        <dbReference type="Proteomes" id="UP001596447"/>
    </source>
</evidence>
<dbReference type="RefSeq" id="WP_279529051.1">
    <property type="nucleotide sequence ID" value="NZ_CP122312.1"/>
</dbReference>
<evidence type="ECO:0000313" key="1">
    <source>
        <dbReference type="EMBL" id="MFC7199105.1"/>
    </source>
</evidence>